<evidence type="ECO:0008006" key="11">
    <source>
        <dbReference type="Google" id="ProtNLM"/>
    </source>
</evidence>
<proteinExistence type="predicted"/>
<dbReference type="RefSeq" id="WP_013766196.1">
    <property type="nucleotide sequence ID" value="NC_015510.1"/>
</dbReference>
<dbReference type="PANTHER" id="PTHR33908">
    <property type="entry name" value="MANNOSYLTRANSFERASE YKCB-RELATED"/>
    <property type="match status" value="1"/>
</dbReference>
<dbReference type="GO" id="GO:0009103">
    <property type="term" value="P:lipopolysaccharide biosynthetic process"/>
    <property type="evidence" value="ECO:0007669"/>
    <property type="project" value="UniProtKB-ARBA"/>
</dbReference>
<feature type="transmembrane region" description="Helical" evidence="8">
    <location>
        <begin position="130"/>
        <end position="156"/>
    </location>
</feature>
<evidence type="ECO:0000256" key="6">
    <source>
        <dbReference type="ARBA" id="ARBA00022989"/>
    </source>
</evidence>
<dbReference type="eggNOG" id="COG1807">
    <property type="taxonomic scope" value="Bacteria"/>
</dbReference>
<keyword evidence="10" id="KW-1185">Reference proteome</keyword>
<protein>
    <recommendedName>
        <fullName evidence="11">Glycosyltransferase RgtA/B/C/D-like domain-containing protein</fullName>
    </recommendedName>
</protein>
<gene>
    <name evidence="9" type="ordered locus">Halhy_3805</name>
</gene>
<keyword evidence="4" id="KW-0808">Transferase</keyword>
<evidence type="ECO:0000256" key="4">
    <source>
        <dbReference type="ARBA" id="ARBA00022679"/>
    </source>
</evidence>
<dbReference type="PANTHER" id="PTHR33908:SF11">
    <property type="entry name" value="MEMBRANE PROTEIN"/>
    <property type="match status" value="1"/>
</dbReference>
<feature type="transmembrane region" description="Helical" evidence="8">
    <location>
        <begin position="59"/>
        <end position="92"/>
    </location>
</feature>
<keyword evidence="6 8" id="KW-1133">Transmembrane helix</keyword>
<evidence type="ECO:0000313" key="10">
    <source>
        <dbReference type="Proteomes" id="UP000008461"/>
    </source>
</evidence>
<dbReference type="KEGG" id="hhy:Halhy_3805"/>
<dbReference type="OrthoDB" id="345761at2"/>
<feature type="transmembrane region" description="Helical" evidence="8">
    <location>
        <begin position="299"/>
        <end position="316"/>
    </location>
</feature>
<keyword evidence="5 8" id="KW-0812">Transmembrane</keyword>
<feature type="transmembrane region" description="Helical" evidence="8">
    <location>
        <begin position="275"/>
        <end position="292"/>
    </location>
</feature>
<dbReference type="GO" id="GO:0005886">
    <property type="term" value="C:plasma membrane"/>
    <property type="evidence" value="ECO:0007669"/>
    <property type="project" value="UniProtKB-SubCell"/>
</dbReference>
<evidence type="ECO:0000256" key="1">
    <source>
        <dbReference type="ARBA" id="ARBA00004651"/>
    </source>
</evidence>
<evidence type="ECO:0000256" key="3">
    <source>
        <dbReference type="ARBA" id="ARBA00022676"/>
    </source>
</evidence>
<dbReference type="EMBL" id="CP002691">
    <property type="protein sequence ID" value="AEE51657.1"/>
    <property type="molecule type" value="Genomic_DNA"/>
</dbReference>
<keyword evidence="2" id="KW-1003">Cell membrane</keyword>
<evidence type="ECO:0000256" key="8">
    <source>
        <dbReference type="SAM" id="Phobius"/>
    </source>
</evidence>
<evidence type="ECO:0000256" key="2">
    <source>
        <dbReference type="ARBA" id="ARBA00022475"/>
    </source>
</evidence>
<keyword evidence="7 8" id="KW-0472">Membrane</keyword>
<dbReference type="GO" id="GO:0016763">
    <property type="term" value="F:pentosyltransferase activity"/>
    <property type="evidence" value="ECO:0007669"/>
    <property type="project" value="TreeGrafter"/>
</dbReference>
<accession>F4L250</accession>
<dbReference type="InterPro" id="IPR050297">
    <property type="entry name" value="LipidA_mod_glycosyltrf_83"/>
</dbReference>
<evidence type="ECO:0000256" key="7">
    <source>
        <dbReference type="ARBA" id="ARBA00023136"/>
    </source>
</evidence>
<dbReference type="HOGENOM" id="CLU_046121_0_0_10"/>
<name>F4L250_HALH1</name>
<dbReference type="Proteomes" id="UP000008461">
    <property type="component" value="Chromosome"/>
</dbReference>
<evidence type="ECO:0000256" key="5">
    <source>
        <dbReference type="ARBA" id="ARBA00022692"/>
    </source>
</evidence>
<reference key="2">
    <citation type="submission" date="2011-04" db="EMBL/GenBank/DDBJ databases">
        <title>Complete sequence of chromosome of Haliscomenobacter hydrossis DSM 1100.</title>
        <authorList>
            <consortium name="US DOE Joint Genome Institute (JGI-PGF)"/>
            <person name="Lucas S."/>
            <person name="Han J."/>
            <person name="Lapidus A."/>
            <person name="Bruce D."/>
            <person name="Goodwin L."/>
            <person name="Pitluck S."/>
            <person name="Peters L."/>
            <person name="Kyrpides N."/>
            <person name="Mavromatis K."/>
            <person name="Ivanova N."/>
            <person name="Ovchinnikova G."/>
            <person name="Pagani I."/>
            <person name="Daligault H."/>
            <person name="Detter J.C."/>
            <person name="Han C."/>
            <person name="Land M."/>
            <person name="Hauser L."/>
            <person name="Markowitz V."/>
            <person name="Cheng J.-F."/>
            <person name="Hugenholtz P."/>
            <person name="Woyke T."/>
            <person name="Wu D."/>
            <person name="Verbarg S."/>
            <person name="Frueling A."/>
            <person name="Brambilla E."/>
            <person name="Klenk H.-P."/>
            <person name="Eisen J.A."/>
        </authorList>
    </citation>
    <scope>NUCLEOTIDE SEQUENCE</scope>
    <source>
        <strain>DSM 1100</strain>
    </source>
</reference>
<dbReference type="STRING" id="760192.Halhy_3805"/>
<reference evidence="9 10" key="1">
    <citation type="journal article" date="2011" name="Stand. Genomic Sci.">
        <title>Complete genome sequence of Haliscomenobacter hydrossis type strain (O).</title>
        <authorList>
            <consortium name="US DOE Joint Genome Institute (JGI-PGF)"/>
            <person name="Daligault H."/>
            <person name="Lapidus A."/>
            <person name="Zeytun A."/>
            <person name="Nolan M."/>
            <person name="Lucas S."/>
            <person name="Del Rio T.G."/>
            <person name="Tice H."/>
            <person name="Cheng J.F."/>
            <person name="Tapia R."/>
            <person name="Han C."/>
            <person name="Goodwin L."/>
            <person name="Pitluck S."/>
            <person name="Liolios K."/>
            <person name="Pagani I."/>
            <person name="Ivanova N."/>
            <person name="Huntemann M."/>
            <person name="Mavromatis K."/>
            <person name="Mikhailova N."/>
            <person name="Pati A."/>
            <person name="Chen A."/>
            <person name="Palaniappan K."/>
            <person name="Land M."/>
            <person name="Hauser L."/>
            <person name="Brambilla E.M."/>
            <person name="Rohde M."/>
            <person name="Verbarg S."/>
            <person name="Goker M."/>
            <person name="Bristow J."/>
            <person name="Eisen J.A."/>
            <person name="Markowitz V."/>
            <person name="Hugenholtz P."/>
            <person name="Kyrpides N.C."/>
            <person name="Klenk H.P."/>
            <person name="Woyke T."/>
        </authorList>
    </citation>
    <scope>NUCLEOTIDE SEQUENCE [LARGE SCALE GENOMIC DNA]</scope>
    <source>
        <strain evidence="10">ATCC 27775 / DSM 1100 / LMG 10767 / O</strain>
    </source>
</reference>
<feature type="transmembrane region" description="Helical" evidence="8">
    <location>
        <begin position="168"/>
        <end position="187"/>
    </location>
</feature>
<comment type="subcellular location">
    <subcellularLocation>
        <location evidence="1">Cell membrane</location>
        <topology evidence="1">Multi-pass membrane protein</topology>
    </subcellularLocation>
</comment>
<dbReference type="AlphaFoldDB" id="F4L250"/>
<evidence type="ECO:0000313" key="9">
    <source>
        <dbReference type="EMBL" id="AEE51657.1"/>
    </source>
</evidence>
<feature type="transmembrane region" description="Helical" evidence="8">
    <location>
        <begin position="247"/>
        <end position="269"/>
    </location>
</feature>
<feature type="transmembrane region" description="Helical" evidence="8">
    <location>
        <begin position="199"/>
        <end position="220"/>
    </location>
</feature>
<keyword evidence="3" id="KW-0328">Glycosyltransferase</keyword>
<feature type="transmembrane region" description="Helical" evidence="8">
    <location>
        <begin position="328"/>
        <end position="348"/>
    </location>
</feature>
<feature type="transmembrane region" description="Helical" evidence="8">
    <location>
        <begin position="104"/>
        <end position="124"/>
    </location>
</feature>
<organism evidence="9 10">
    <name type="scientific">Haliscomenobacter hydrossis (strain ATCC 27775 / DSM 1100 / LMG 10767 / O)</name>
    <dbReference type="NCBI Taxonomy" id="760192"/>
    <lineage>
        <taxon>Bacteria</taxon>
        <taxon>Pseudomonadati</taxon>
        <taxon>Bacteroidota</taxon>
        <taxon>Saprospiria</taxon>
        <taxon>Saprospirales</taxon>
        <taxon>Haliscomenobacteraceae</taxon>
        <taxon>Haliscomenobacter</taxon>
    </lineage>
</organism>
<sequence length="469" mass="53756">MFKNPFLLFLGTAILLRIFSFFPTVINHDESTYIVIADGLLRGQTYWLDSIDIKPVGIFLIYAALLKIGAGSIFMLRFFTAIWVAGTAYFLYRAKMAMGSDDRAARASGMMYLFMCSLFTFYGVSPNTELYYALFNAVALWLILAFPRGVLGALVAGLCLGAGFMIKYTVAFDALALGLILGLPYLSPGANYGRLLGQWILLVAGFLVLPLTTFFTYRIWGLEEEFLHYTFGVGGAYPAELSLGNRALFLLDFLLRFLPIALCFGWGLVKKTKPWLIASIWVVLVLVAINVQGKPFGHYFIQMMLPFALLAGEFFARDAPRPGWIAPWFQFKYGATVLAVLFLLNLFLQKKDYLDKPDHARETANYLRPRLLPDDRIYMGNYHQIVYHLVQQESPTPYVHRSLIWEKRHRQVLKISLTKELERIQKINPRFVVFQPELPDEPAAKAFLYRYREIKKIRDKAVVYERRPW</sequence>